<accession>A0A1L9P1X9</accession>
<dbReference type="RefSeq" id="WP_072629004.1">
    <property type="nucleotide sequence ID" value="NZ_MLCB01000021.1"/>
</dbReference>
<gene>
    <name evidence="2" type="ORF">PFRI_03030</name>
</gene>
<evidence type="ECO:0000313" key="3">
    <source>
        <dbReference type="Proteomes" id="UP000184514"/>
    </source>
</evidence>
<keyword evidence="3" id="KW-1185">Reference proteome</keyword>
<dbReference type="SUPFAM" id="SSF51445">
    <property type="entry name" value="(Trans)glycosidases"/>
    <property type="match status" value="1"/>
</dbReference>
<proteinExistence type="predicted"/>
<evidence type="ECO:0000256" key="1">
    <source>
        <dbReference type="SAM" id="SignalP"/>
    </source>
</evidence>
<reference evidence="2 3" key="1">
    <citation type="submission" date="2016-10" db="EMBL/GenBank/DDBJ databases">
        <title>Genome sequence of Planktotalea frisia SH6-1.</title>
        <authorList>
            <person name="Poehlein A."/>
            <person name="Bakenhus I."/>
            <person name="Voget S."/>
            <person name="Brinkhoff T."/>
            <person name="Simon M."/>
        </authorList>
    </citation>
    <scope>NUCLEOTIDE SEQUENCE [LARGE SCALE GENOMIC DNA]</scope>
    <source>
        <strain evidence="2 3">SH6-1</strain>
    </source>
</reference>
<dbReference type="Proteomes" id="UP000184514">
    <property type="component" value="Unassembled WGS sequence"/>
</dbReference>
<organism evidence="2 3">
    <name type="scientific">Planktotalea frisia</name>
    <dbReference type="NCBI Taxonomy" id="696762"/>
    <lineage>
        <taxon>Bacteria</taxon>
        <taxon>Pseudomonadati</taxon>
        <taxon>Pseudomonadota</taxon>
        <taxon>Alphaproteobacteria</taxon>
        <taxon>Rhodobacterales</taxon>
        <taxon>Paracoccaceae</taxon>
        <taxon>Planktotalea</taxon>
    </lineage>
</organism>
<dbReference type="AlphaFoldDB" id="A0A1L9P1X9"/>
<feature type="signal peptide" evidence="1">
    <location>
        <begin position="1"/>
        <end position="20"/>
    </location>
</feature>
<dbReference type="STRING" id="696762.PFRI_03030"/>
<dbReference type="EMBL" id="MLCB01000021">
    <property type="protein sequence ID" value="OJI95508.1"/>
    <property type="molecule type" value="Genomic_DNA"/>
</dbReference>
<comment type="caution">
    <text evidence="2">The sequence shown here is derived from an EMBL/GenBank/DDBJ whole genome shotgun (WGS) entry which is preliminary data.</text>
</comment>
<name>A0A1L9P1X9_9RHOB</name>
<evidence type="ECO:0000313" key="2">
    <source>
        <dbReference type="EMBL" id="OJI95508.1"/>
    </source>
</evidence>
<sequence length="518" mass="57176">MGIAILLLLPLLLLMFDSSGSDDIAFETENSETLQADDADATIRPIEPDEPNEIVRTGLIVPNDLFGANAVYSVHTDDGIPTDTFNSAMDAFEIDGVRFPAGQAEMDPGDVDGLDTLDITQLTTEGDLRPELKAFMDRIDADVILTIPTTTPLSSYGDDLDTWAELVMQEYGDKISAFEIGNEYWAFMGETEYGQRANIAVQALASGMDAAGVEEADIIVQMASTYNESEYTSSRSSAGFIDRLTAANNTIIDQFSTSTLAEIDGVVEHYYWNKSPIPFENNSGEIRYMDVDFDVWQSRFSQDLDFHITEWNLKMGNCTCNGLRSMAIHVEMVENMIELGVDSAQVWPIVHNTTNDLGGPDDDGVVETDAQGRVVETVRGAIFDLMSEALPGTELIKLDIESVENGMEIAAYERDGEFVFYFGSNTTAQENFTVDLREIIPGFSSAEGVQIGYDRATSDGQIWDPSEGRVDALSVQIDGETYYLNEHDTRAQLTDFVYRSPVINVSLNPYEVIQITAR</sequence>
<dbReference type="OrthoDB" id="7433198at2"/>
<dbReference type="Gene3D" id="3.20.20.80">
    <property type="entry name" value="Glycosidases"/>
    <property type="match status" value="1"/>
</dbReference>
<protein>
    <submittedName>
        <fullName evidence="2">Uncharacterized protein</fullName>
    </submittedName>
</protein>
<feature type="chain" id="PRO_5012611902" evidence="1">
    <location>
        <begin position="21"/>
        <end position="518"/>
    </location>
</feature>
<dbReference type="InterPro" id="IPR017853">
    <property type="entry name" value="GH"/>
</dbReference>
<keyword evidence="1" id="KW-0732">Signal</keyword>